<keyword evidence="1" id="KW-1133">Transmembrane helix</keyword>
<comment type="caution">
    <text evidence="5">The sequence shown here is derived from an EMBL/GenBank/DDBJ whole genome shotgun (WGS) entry which is preliminary data.</text>
</comment>
<feature type="transmembrane region" description="Helical" evidence="1">
    <location>
        <begin position="88"/>
        <end position="117"/>
    </location>
</feature>
<dbReference type="Pfam" id="PF07331">
    <property type="entry name" value="TctB"/>
    <property type="match status" value="1"/>
</dbReference>
<dbReference type="InterPro" id="IPR009936">
    <property type="entry name" value="DUF1468"/>
</dbReference>
<organism evidence="5 8">
    <name type="scientific">Aliirhizobium cellulosilyticum</name>
    <dbReference type="NCBI Taxonomy" id="393664"/>
    <lineage>
        <taxon>Bacteria</taxon>
        <taxon>Pseudomonadati</taxon>
        <taxon>Pseudomonadota</taxon>
        <taxon>Alphaproteobacteria</taxon>
        <taxon>Hyphomicrobiales</taxon>
        <taxon>Rhizobiaceae</taxon>
        <taxon>Aliirhizobium</taxon>
    </lineage>
</organism>
<evidence type="ECO:0000259" key="2">
    <source>
        <dbReference type="Pfam" id="PF07331"/>
    </source>
</evidence>
<gene>
    <name evidence="4" type="ORF">GGE31_003131</name>
    <name evidence="3" type="ORF">GGE33_002904</name>
    <name evidence="5" type="ORF">GGE35_003072</name>
</gene>
<sequence>MSSDTPKSSSERRPDWAALVIAAVLAIVAGVIFVDVSRLTATTGYSPIGPASVPYWIGFGLIGLAIWTVFAAFRHDFPERERQEISPVLWVVGGLLAQMILIRLAGFSIATGLLFGLAARGFGARKLHISIPVGIAICLAIWWLFAGVLQLSLPAGPLENLLLQ</sequence>
<dbReference type="RefSeq" id="WP_148146244.1">
    <property type="nucleotide sequence ID" value="NZ_JACIGW010000002.1"/>
</dbReference>
<keyword evidence="7" id="KW-1185">Reference proteome</keyword>
<dbReference type="Proteomes" id="UP000520770">
    <property type="component" value="Unassembled WGS sequence"/>
</dbReference>
<evidence type="ECO:0000313" key="5">
    <source>
        <dbReference type="EMBL" id="MBB4447249.1"/>
    </source>
</evidence>
<feature type="domain" description="DUF1468" evidence="2">
    <location>
        <begin position="20"/>
        <end position="154"/>
    </location>
</feature>
<feature type="transmembrane region" description="Helical" evidence="1">
    <location>
        <begin position="55"/>
        <end position="73"/>
    </location>
</feature>
<protein>
    <submittedName>
        <fullName evidence="5">Putative tricarboxylic transport membrane protein</fullName>
    </submittedName>
</protein>
<dbReference type="Proteomes" id="UP000576087">
    <property type="component" value="Unassembled WGS sequence"/>
</dbReference>
<dbReference type="Proteomes" id="UP000524535">
    <property type="component" value="Unassembled WGS sequence"/>
</dbReference>
<evidence type="ECO:0000313" key="6">
    <source>
        <dbReference type="Proteomes" id="UP000520770"/>
    </source>
</evidence>
<reference evidence="6 7" key="1">
    <citation type="submission" date="2020-08" db="EMBL/GenBank/DDBJ databases">
        <title>Genomic Encyclopedia of Type Strains, Phase IV (KMG-V): Genome sequencing to study the core and pangenomes of soil and plant-associated prokaryotes.</title>
        <authorList>
            <person name="Whitman W."/>
        </authorList>
    </citation>
    <scope>NUCLEOTIDE SEQUENCE [LARGE SCALE GENOMIC DNA]</scope>
    <source>
        <strain evidence="4 7">SEMIA 444</strain>
        <strain evidence="3 6">SEMIA 448</strain>
        <strain evidence="5 8">SEMIA 452</strain>
    </source>
</reference>
<name>A0A7W6Y4U3_9HYPH</name>
<evidence type="ECO:0000256" key="1">
    <source>
        <dbReference type="SAM" id="Phobius"/>
    </source>
</evidence>
<accession>A0A7W6Y4U3</accession>
<evidence type="ECO:0000313" key="4">
    <source>
        <dbReference type="EMBL" id="MBB4412617.1"/>
    </source>
</evidence>
<dbReference type="EMBL" id="JACIGW010000002">
    <property type="protein sequence ID" value="MBB4349162.1"/>
    <property type="molecule type" value="Genomic_DNA"/>
</dbReference>
<feature type="transmembrane region" description="Helical" evidence="1">
    <location>
        <begin position="129"/>
        <end position="153"/>
    </location>
</feature>
<keyword evidence="1" id="KW-0812">Transmembrane</keyword>
<evidence type="ECO:0000313" key="3">
    <source>
        <dbReference type="EMBL" id="MBB4349162.1"/>
    </source>
</evidence>
<dbReference type="EMBL" id="JACIHM010000004">
    <property type="protein sequence ID" value="MBB4447249.1"/>
    <property type="molecule type" value="Genomic_DNA"/>
</dbReference>
<proteinExistence type="predicted"/>
<feature type="transmembrane region" description="Helical" evidence="1">
    <location>
        <begin position="16"/>
        <end position="34"/>
    </location>
</feature>
<dbReference type="AlphaFoldDB" id="A0A7W6Y4U3"/>
<evidence type="ECO:0000313" key="8">
    <source>
        <dbReference type="Proteomes" id="UP000576087"/>
    </source>
</evidence>
<dbReference type="EMBL" id="JACIGY010000004">
    <property type="protein sequence ID" value="MBB4412617.1"/>
    <property type="molecule type" value="Genomic_DNA"/>
</dbReference>
<evidence type="ECO:0000313" key="7">
    <source>
        <dbReference type="Proteomes" id="UP000524535"/>
    </source>
</evidence>
<keyword evidence="1" id="KW-0472">Membrane</keyword>